<organism evidence="1">
    <name type="scientific">Arundo donax</name>
    <name type="common">Giant reed</name>
    <name type="synonym">Donax arundinaceus</name>
    <dbReference type="NCBI Taxonomy" id="35708"/>
    <lineage>
        <taxon>Eukaryota</taxon>
        <taxon>Viridiplantae</taxon>
        <taxon>Streptophyta</taxon>
        <taxon>Embryophyta</taxon>
        <taxon>Tracheophyta</taxon>
        <taxon>Spermatophyta</taxon>
        <taxon>Magnoliopsida</taxon>
        <taxon>Liliopsida</taxon>
        <taxon>Poales</taxon>
        <taxon>Poaceae</taxon>
        <taxon>PACMAD clade</taxon>
        <taxon>Arundinoideae</taxon>
        <taxon>Arundineae</taxon>
        <taxon>Arundo</taxon>
    </lineage>
</organism>
<reference evidence="1" key="2">
    <citation type="journal article" date="2015" name="Data Brief">
        <title>Shoot transcriptome of the giant reed, Arundo donax.</title>
        <authorList>
            <person name="Barrero R.A."/>
            <person name="Guerrero F.D."/>
            <person name="Moolhuijzen P."/>
            <person name="Goolsby J.A."/>
            <person name="Tidwell J."/>
            <person name="Bellgard S.E."/>
            <person name="Bellgard M.I."/>
        </authorList>
    </citation>
    <scope>NUCLEOTIDE SEQUENCE</scope>
    <source>
        <tissue evidence="1">Shoot tissue taken approximately 20 cm above the soil surface</tissue>
    </source>
</reference>
<sequence>MVLHTLTSRRPSPGGFPRGGGRRFKAQLIISPLFG</sequence>
<reference evidence="1" key="1">
    <citation type="submission" date="2014-09" db="EMBL/GenBank/DDBJ databases">
        <authorList>
            <person name="Magalhaes I.L.F."/>
            <person name="Oliveira U."/>
            <person name="Santos F.R."/>
            <person name="Vidigal T.H.D.A."/>
            <person name="Brescovit A.D."/>
            <person name="Santos A.J."/>
        </authorList>
    </citation>
    <scope>NUCLEOTIDE SEQUENCE</scope>
    <source>
        <tissue evidence="1">Shoot tissue taken approximately 20 cm above the soil surface</tissue>
    </source>
</reference>
<evidence type="ECO:0000313" key="1">
    <source>
        <dbReference type="EMBL" id="JAE15910.1"/>
    </source>
</evidence>
<dbReference type="AlphaFoldDB" id="A0A0A9FSS8"/>
<proteinExistence type="predicted"/>
<accession>A0A0A9FSS8</accession>
<protein>
    <submittedName>
        <fullName evidence="1">Uncharacterized protein</fullName>
    </submittedName>
</protein>
<dbReference type="EMBL" id="GBRH01181986">
    <property type="protein sequence ID" value="JAE15910.1"/>
    <property type="molecule type" value="Transcribed_RNA"/>
</dbReference>
<name>A0A0A9FSS8_ARUDO</name>